<comment type="caution">
    <text evidence="3">The sequence shown here is derived from an EMBL/GenBank/DDBJ whole genome shotgun (WGS) entry which is preliminary data.</text>
</comment>
<accession>A0A557PDA4</accession>
<dbReference type="EMBL" id="BSPV01000006">
    <property type="protein sequence ID" value="GLT15073.1"/>
    <property type="molecule type" value="Genomic_DNA"/>
</dbReference>
<organism evidence="3 4">
    <name type="scientific">Vibrio algivorus</name>
    <dbReference type="NCBI Taxonomy" id="1667024"/>
    <lineage>
        <taxon>Bacteria</taxon>
        <taxon>Pseudomonadati</taxon>
        <taxon>Pseudomonadota</taxon>
        <taxon>Gammaproteobacteria</taxon>
        <taxon>Vibrionales</taxon>
        <taxon>Vibrionaceae</taxon>
        <taxon>Vibrio</taxon>
    </lineage>
</organism>
<dbReference type="GO" id="GO:0015628">
    <property type="term" value="P:protein secretion by the type II secretion system"/>
    <property type="evidence" value="ECO:0007669"/>
    <property type="project" value="InterPro"/>
</dbReference>
<evidence type="ECO:0000313" key="2">
    <source>
        <dbReference type="EMBL" id="GLT15073.1"/>
    </source>
</evidence>
<evidence type="ECO:0000313" key="4">
    <source>
        <dbReference type="Proteomes" id="UP000319828"/>
    </source>
</evidence>
<reference evidence="2" key="4">
    <citation type="submission" date="2023-01" db="EMBL/GenBank/DDBJ databases">
        <title>Draft genome sequence of Vibrio algivorus strain NBRC 111146.</title>
        <authorList>
            <person name="Sun Q."/>
            <person name="Mori K."/>
        </authorList>
    </citation>
    <scope>NUCLEOTIDE SEQUENCE</scope>
    <source>
        <strain evidence="2">NBRC 111146</strain>
    </source>
</reference>
<dbReference type="OrthoDB" id="9151209at2"/>
<feature type="transmembrane region" description="Helical" evidence="1">
    <location>
        <begin position="24"/>
        <end position="42"/>
    </location>
</feature>
<dbReference type="Pfam" id="PF04612">
    <property type="entry name" value="T2SSM"/>
    <property type="match status" value="1"/>
</dbReference>
<evidence type="ECO:0000313" key="5">
    <source>
        <dbReference type="Proteomes" id="UP001157156"/>
    </source>
</evidence>
<dbReference type="Proteomes" id="UP000319828">
    <property type="component" value="Unassembled WGS sequence"/>
</dbReference>
<dbReference type="Proteomes" id="UP001157156">
    <property type="component" value="Unassembled WGS sequence"/>
</dbReference>
<evidence type="ECO:0000256" key="1">
    <source>
        <dbReference type="SAM" id="Phobius"/>
    </source>
</evidence>
<gene>
    <name evidence="3" type="ORF">FOF44_04600</name>
    <name evidence="2" type="ORF">GCM10007931_20480</name>
</gene>
<evidence type="ECO:0000313" key="3">
    <source>
        <dbReference type="EMBL" id="TVO38616.1"/>
    </source>
</evidence>
<keyword evidence="1" id="KW-1133">Transmembrane helix</keyword>
<dbReference type="RefSeq" id="WP_089122267.1">
    <property type="nucleotide sequence ID" value="NZ_BSPV01000006.1"/>
</dbReference>
<sequence length="218" mass="24939">MDQLKHQWAELSAKFAKLSEREKWLTTAAGWIAVLFLLYTFVVEPAQIDHNAKTLRLASLKGQIGQLQGDVEVIKHKLEQDPDKDVDKEYTVLLTESQDLSLRLSNVVDSLVTPSGMAELLEQVLEKTHKLKLVSLTSVSSEPITRDDSNEDIGYYIHPVKIELAGNYFDILEYLAELEQMKVKYYWRSFNYQVIEYPQAQLQLVVYTLGAKKEFIGG</sequence>
<dbReference type="AlphaFoldDB" id="A0A557PDA4"/>
<keyword evidence="1" id="KW-0812">Transmembrane</keyword>
<reference evidence="5" key="2">
    <citation type="journal article" date="2019" name="Int. J. Syst. Evol. Microbiol.">
        <title>The Global Catalogue of Microorganisms (GCM) 10K type strain sequencing project: providing services to taxonomists for standard genome sequencing and annotation.</title>
        <authorList>
            <consortium name="The Broad Institute Genomics Platform"/>
            <consortium name="The Broad Institute Genome Sequencing Center for Infectious Disease"/>
            <person name="Wu L."/>
            <person name="Ma J."/>
        </authorList>
    </citation>
    <scope>NUCLEOTIDE SEQUENCE [LARGE SCALE GENOMIC DNA]</scope>
    <source>
        <strain evidence="5">NBRC 111146</strain>
    </source>
</reference>
<protein>
    <submittedName>
        <fullName evidence="3">MSHA biogenesis protein MshJ</fullName>
    </submittedName>
</protein>
<name>A0A557PDA4_9VIBR</name>
<proteinExistence type="predicted"/>
<dbReference type="GO" id="GO:0015627">
    <property type="term" value="C:type II protein secretion system complex"/>
    <property type="evidence" value="ECO:0007669"/>
    <property type="project" value="InterPro"/>
</dbReference>
<reference evidence="3 4" key="3">
    <citation type="submission" date="2019-07" db="EMBL/GenBank/DDBJ databases">
        <title>The draft genome sequence of Vibrio algivorus M1486.</title>
        <authorList>
            <person name="Meng X."/>
        </authorList>
    </citation>
    <scope>NUCLEOTIDE SEQUENCE [LARGE SCALE GENOMIC DNA]</scope>
    <source>
        <strain evidence="3 4">M1486</strain>
    </source>
</reference>
<keyword evidence="1" id="KW-0472">Membrane</keyword>
<reference evidence="2" key="1">
    <citation type="journal article" date="2014" name="Int. J. Syst. Evol. Microbiol.">
        <title>Complete genome of a new Firmicutes species belonging to the dominant human colonic microbiota ('Ruminococcus bicirculans') reveals two chromosomes and a selective capacity to utilize plant glucans.</title>
        <authorList>
            <consortium name="NISC Comparative Sequencing Program"/>
            <person name="Wegmann U."/>
            <person name="Louis P."/>
            <person name="Goesmann A."/>
            <person name="Henrissat B."/>
            <person name="Duncan S.H."/>
            <person name="Flint H.J."/>
        </authorList>
    </citation>
    <scope>NUCLEOTIDE SEQUENCE</scope>
    <source>
        <strain evidence="2">NBRC 111146</strain>
    </source>
</reference>
<keyword evidence="5" id="KW-1185">Reference proteome</keyword>
<dbReference type="EMBL" id="VMKJ01000005">
    <property type="protein sequence ID" value="TVO38616.1"/>
    <property type="molecule type" value="Genomic_DNA"/>
</dbReference>
<dbReference type="InterPro" id="IPR007690">
    <property type="entry name" value="T2SS_GspM"/>
</dbReference>